<evidence type="ECO:0000313" key="3">
    <source>
        <dbReference type="Proteomes" id="UP000229972"/>
    </source>
</evidence>
<gene>
    <name evidence="2" type="ORF">COT93_02225</name>
</gene>
<protein>
    <submittedName>
        <fullName evidence="2">Uncharacterized protein</fullName>
    </submittedName>
</protein>
<keyword evidence="1" id="KW-1133">Transmembrane helix</keyword>
<reference evidence="3" key="1">
    <citation type="submission" date="2017-09" db="EMBL/GenBank/DDBJ databases">
        <title>Depth-based differentiation of microbial function through sediment-hosted aquifers and enrichment of novel symbionts in the deep terrestrial subsurface.</title>
        <authorList>
            <person name="Probst A.J."/>
            <person name="Ladd B."/>
            <person name="Jarett J.K."/>
            <person name="Geller-Mcgrath D.E."/>
            <person name="Sieber C.M.K."/>
            <person name="Emerson J.B."/>
            <person name="Anantharaman K."/>
            <person name="Thomas B.C."/>
            <person name="Malmstrom R."/>
            <person name="Stieglmeier M."/>
            <person name="Klingl A."/>
            <person name="Woyke T."/>
            <person name="Ryan C.M."/>
            <person name="Banfield J.F."/>
        </authorList>
    </citation>
    <scope>NUCLEOTIDE SEQUENCE [LARGE SCALE GENOMIC DNA]</scope>
</reference>
<comment type="caution">
    <text evidence="2">The sequence shown here is derived from an EMBL/GenBank/DDBJ whole genome shotgun (WGS) entry which is preliminary data.</text>
</comment>
<evidence type="ECO:0000256" key="1">
    <source>
        <dbReference type="SAM" id="Phobius"/>
    </source>
</evidence>
<feature type="transmembrane region" description="Helical" evidence="1">
    <location>
        <begin position="40"/>
        <end position="64"/>
    </location>
</feature>
<dbReference type="AlphaFoldDB" id="A0A2H0V8R8"/>
<organism evidence="2 3">
    <name type="scientific">Candidatus Falkowbacteria bacterium CG10_big_fil_rev_8_21_14_0_10_37_18</name>
    <dbReference type="NCBI Taxonomy" id="1974562"/>
    <lineage>
        <taxon>Bacteria</taxon>
        <taxon>Candidatus Falkowiibacteriota</taxon>
    </lineage>
</organism>
<sequence>MTLKNYLVVMLTLSAICWGIFFFIATLVDPLTTNWLGFLLFYASLFAALSGSIALLGFFLRFIVRKKDLAFNLVRTAFRQSFLLSLFIISLLILKSQNLFNGLNLALLIVIFTIAELFLGSFKKSYNPKS</sequence>
<dbReference type="EMBL" id="PFAL01000019">
    <property type="protein sequence ID" value="PIR95461.1"/>
    <property type="molecule type" value="Genomic_DNA"/>
</dbReference>
<accession>A0A2H0V8R8</accession>
<proteinExistence type="predicted"/>
<feature type="transmembrane region" description="Helical" evidence="1">
    <location>
        <begin position="100"/>
        <end position="119"/>
    </location>
</feature>
<feature type="transmembrane region" description="Helical" evidence="1">
    <location>
        <begin position="76"/>
        <end position="94"/>
    </location>
</feature>
<evidence type="ECO:0000313" key="2">
    <source>
        <dbReference type="EMBL" id="PIR95461.1"/>
    </source>
</evidence>
<name>A0A2H0V8R8_9BACT</name>
<keyword evidence="1" id="KW-0472">Membrane</keyword>
<keyword evidence="1" id="KW-0812">Transmembrane</keyword>
<dbReference type="Proteomes" id="UP000229972">
    <property type="component" value="Unassembled WGS sequence"/>
</dbReference>
<feature type="transmembrane region" description="Helical" evidence="1">
    <location>
        <begin position="7"/>
        <end position="28"/>
    </location>
</feature>